<dbReference type="Gene3D" id="3.30.200.20">
    <property type="entry name" value="Phosphorylase Kinase, domain 1"/>
    <property type="match status" value="1"/>
</dbReference>
<keyword evidence="7" id="KW-0802">TPR repeat</keyword>
<keyword evidence="4 8" id="KW-0547">Nucleotide-binding</keyword>
<dbReference type="InterPro" id="IPR011990">
    <property type="entry name" value="TPR-like_helical_dom_sf"/>
</dbReference>
<dbReference type="InterPro" id="IPR017441">
    <property type="entry name" value="Protein_kinase_ATP_BS"/>
</dbReference>
<dbReference type="Pfam" id="PF00069">
    <property type="entry name" value="Pkinase"/>
    <property type="match status" value="1"/>
</dbReference>
<keyword evidence="2" id="KW-0723">Serine/threonine-protein kinase</keyword>
<feature type="repeat" description="TPR" evidence="7">
    <location>
        <begin position="764"/>
        <end position="797"/>
    </location>
</feature>
<dbReference type="AlphaFoldDB" id="A0AAU7C9A4"/>
<protein>
    <recommendedName>
        <fullName evidence="1">non-specific serine/threonine protein kinase</fullName>
        <ecNumber evidence="1">2.7.11.1</ecNumber>
    </recommendedName>
</protein>
<feature type="domain" description="Protein kinase" evidence="10">
    <location>
        <begin position="105"/>
        <end position="367"/>
    </location>
</feature>
<feature type="repeat" description="TPR" evidence="7">
    <location>
        <begin position="798"/>
        <end position="831"/>
    </location>
</feature>
<sequence length="1130" mass="124664">MKGCPEGDRFVLLLKERLDSAEQAFIIGHVETCPRCQDHLEALTAGDFTPLESENQEWGRETFSAEKASRRPPALRQRPGWPSLPAGARRLPTQSFNPWPSVPDFEILEELGRGGMGVVYKARQRSLNRLVALKMIRDGGRARPRDLARFRIEAKAVARLRHANILQIYEIGDEAGLPFVALELLEGGSLEVRMAGTPQPGHRAAETLGILARAIHAAHQAGIIHRDLKPSNVLFTYDGIPKITDFGLAKRLEEDDGHTESGQVMGSPSYISPEQARGRNREVGPTADIYSLGAILYQMLTGRPPFRGTTPVETVMQVIHEEPVPPSRLLSKVPRDLETICLKCLDKEPRRRYASAIDLADDLGRYLAGEPIRARPTPLWERGLKWTRRRPTAAILMALGLAAVVGLGVSGLRYEHNLRQQARDLASARLAGDYALSDAGKAVTRGDLNGARDTLVKLSTRLEGEPRLAALNAQAASLLDRIRRGLADRDAREHAKARFGRFLRLRDEAIIRDVHFTGLDLPDDPKATRQAVRAALAVFETPDQAGSGILAPLPDSLTAQERVDVIRGTHELLLVLAEAVSRPAAGEDPLKQARQALGILDAAAQVHPLPSPAYHLRRAACLARAGDEPGASRQRVEAERLEPADAFDHFLLGREWSKRGSLARAKRHFDAALRLQPDHFWALCLSAICELNASPPHPAVAKVALRDCLTRQPDFAWLYLLRGFACGQIAAAETNQALADQSFEDAEADFRKALELGSGQELRYALRVNRGLVRFKRDRLSEAIVDLREAIAIDPSRFNAYVTLAHLDREQGQLEEAAALLDRAIELKPDLAPLYRTRALWKLESKDREAALSDLDETLRREPPRSPEAAGDHALRGHLLCVAGRYREALDACDAALEINPDQAEAHRWRVAALLELKRYDDVLLSCDGYLANGHASAELLEIRGLAKAHRKDYAGSIADYTRALALKPDRATLYAHRGWAHLISEAPKLALLDFEEAVRLDPGSGDAFSGRGSALVLLGQHRSAVADAEEALRHGEPSPRMYYNAARTYAQAAAVAAAHVGARGRDAMDVSFRYQDRSLELLGDALGRIPDGQRDAFWREVIHADEALRAIRRRPRFTELSARFAPTAP</sequence>
<gene>
    <name evidence="11" type="ORF">V5E97_23695</name>
</gene>
<dbReference type="PROSITE" id="PS00107">
    <property type="entry name" value="PROTEIN_KINASE_ATP"/>
    <property type="match status" value="1"/>
</dbReference>
<proteinExistence type="predicted"/>
<feature type="binding site" evidence="8">
    <location>
        <position position="134"/>
    </location>
    <ligand>
        <name>ATP</name>
        <dbReference type="ChEBI" id="CHEBI:30616"/>
    </ligand>
</feature>
<dbReference type="InterPro" id="IPR011009">
    <property type="entry name" value="Kinase-like_dom_sf"/>
</dbReference>
<reference evidence="11" key="1">
    <citation type="submission" date="2024-05" db="EMBL/GenBank/DDBJ databases">
        <title>Planctomycetes of the genus Singulisphaera possess chitinolytic capabilities.</title>
        <authorList>
            <person name="Ivanova A."/>
        </authorList>
    </citation>
    <scope>NUCLEOTIDE SEQUENCE</scope>
    <source>
        <strain evidence="11">Ch08T</strain>
    </source>
</reference>
<dbReference type="PANTHER" id="PTHR43289">
    <property type="entry name" value="MITOGEN-ACTIVATED PROTEIN KINASE KINASE KINASE 20-RELATED"/>
    <property type="match status" value="1"/>
</dbReference>
<feature type="compositionally biased region" description="Basic and acidic residues" evidence="9">
    <location>
        <begin position="57"/>
        <end position="69"/>
    </location>
</feature>
<evidence type="ECO:0000256" key="9">
    <source>
        <dbReference type="SAM" id="MobiDB-lite"/>
    </source>
</evidence>
<keyword evidence="5 11" id="KW-0418">Kinase</keyword>
<dbReference type="EC" id="2.7.11.1" evidence="1"/>
<dbReference type="PROSITE" id="PS50005">
    <property type="entry name" value="TPR"/>
    <property type="match status" value="5"/>
</dbReference>
<evidence type="ECO:0000256" key="6">
    <source>
        <dbReference type="ARBA" id="ARBA00022840"/>
    </source>
</evidence>
<dbReference type="SMART" id="SM00028">
    <property type="entry name" value="TPR"/>
    <property type="match status" value="7"/>
</dbReference>
<dbReference type="PANTHER" id="PTHR43289:SF6">
    <property type="entry name" value="SERINE_THREONINE-PROTEIN KINASE NEKL-3"/>
    <property type="match status" value="1"/>
</dbReference>
<evidence type="ECO:0000256" key="2">
    <source>
        <dbReference type="ARBA" id="ARBA00022527"/>
    </source>
</evidence>
<dbReference type="Pfam" id="PF14559">
    <property type="entry name" value="TPR_19"/>
    <property type="match status" value="1"/>
</dbReference>
<dbReference type="InterPro" id="IPR008271">
    <property type="entry name" value="Ser/Thr_kinase_AS"/>
</dbReference>
<dbReference type="SUPFAM" id="SSF48452">
    <property type="entry name" value="TPR-like"/>
    <property type="match status" value="2"/>
</dbReference>
<dbReference type="SUPFAM" id="SSF56112">
    <property type="entry name" value="Protein kinase-like (PK-like)"/>
    <property type="match status" value="1"/>
</dbReference>
<evidence type="ECO:0000256" key="5">
    <source>
        <dbReference type="ARBA" id="ARBA00022777"/>
    </source>
</evidence>
<accession>A0AAU7C9A4</accession>
<feature type="compositionally biased region" description="Polar residues" evidence="9">
    <location>
        <begin position="260"/>
        <end position="272"/>
    </location>
</feature>
<evidence type="ECO:0000256" key="7">
    <source>
        <dbReference type="PROSITE-ProRule" id="PRU00339"/>
    </source>
</evidence>
<dbReference type="GO" id="GO:0004674">
    <property type="term" value="F:protein serine/threonine kinase activity"/>
    <property type="evidence" value="ECO:0007669"/>
    <property type="project" value="UniProtKB-KW"/>
</dbReference>
<organism evidence="11">
    <name type="scientific">Singulisphaera sp. Ch08</name>
    <dbReference type="NCBI Taxonomy" id="3120278"/>
    <lineage>
        <taxon>Bacteria</taxon>
        <taxon>Pseudomonadati</taxon>
        <taxon>Planctomycetota</taxon>
        <taxon>Planctomycetia</taxon>
        <taxon>Isosphaerales</taxon>
        <taxon>Isosphaeraceae</taxon>
        <taxon>Singulisphaera</taxon>
    </lineage>
</organism>
<evidence type="ECO:0000256" key="4">
    <source>
        <dbReference type="ARBA" id="ARBA00022741"/>
    </source>
</evidence>
<dbReference type="RefSeq" id="WP_406694050.1">
    <property type="nucleotide sequence ID" value="NZ_CP155447.1"/>
</dbReference>
<feature type="region of interest" description="Disordered" evidence="9">
    <location>
        <begin position="254"/>
        <end position="282"/>
    </location>
</feature>
<dbReference type="GO" id="GO:0005524">
    <property type="term" value="F:ATP binding"/>
    <property type="evidence" value="ECO:0007669"/>
    <property type="project" value="UniProtKB-UniRule"/>
</dbReference>
<dbReference type="InterPro" id="IPR000719">
    <property type="entry name" value="Prot_kinase_dom"/>
</dbReference>
<dbReference type="EMBL" id="CP155447">
    <property type="protein sequence ID" value="XBH01351.1"/>
    <property type="molecule type" value="Genomic_DNA"/>
</dbReference>
<dbReference type="SMART" id="SM00220">
    <property type="entry name" value="S_TKc"/>
    <property type="match status" value="1"/>
</dbReference>
<dbReference type="PROSITE" id="PS00108">
    <property type="entry name" value="PROTEIN_KINASE_ST"/>
    <property type="match status" value="1"/>
</dbReference>
<evidence type="ECO:0000313" key="11">
    <source>
        <dbReference type="EMBL" id="XBH01351.1"/>
    </source>
</evidence>
<feature type="region of interest" description="Disordered" evidence="9">
    <location>
        <begin position="55"/>
        <end position="87"/>
    </location>
</feature>
<dbReference type="Pfam" id="PF13432">
    <property type="entry name" value="TPR_16"/>
    <property type="match status" value="2"/>
</dbReference>
<dbReference type="FunFam" id="1.10.510.10:FF:000021">
    <property type="entry name" value="Serine/threonine protein kinase"/>
    <property type="match status" value="1"/>
</dbReference>
<evidence type="ECO:0000256" key="1">
    <source>
        <dbReference type="ARBA" id="ARBA00012513"/>
    </source>
</evidence>
<feature type="repeat" description="TPR" evidence="7">
    <location>
        <begin position="646"/>
        <end position="679"/>
    </location>
</feature>
<dbReference type="Gene3D" id="1.10.510.10">
    <property type="entry name" value="Transferase(Phosphotransferase) domain 1"/>
    <property type="match status" value="1"/>
</dbReference>
<dbReference type="InterPro" id="IPR019734">
    <property type="entry name" value="TPR_rpt"/>
</dbReference>
<evidence type="ECO:0000256" key="8">
    <source>
        <dbReference type="PROSITE-ProRule" id="PRU10141"/>
    </source>
</evidence>
<keyword evidence="3" id="KW-0808">Transferase</keyword>
<keyword evidence="6 8" id="KW-0067">ATP-binding</keyword>
<feature type="repeat" description="TPR" evidence="7">
    <location>
        <begin position="938"/>
        <end position="971"/>
    </location>
</feature>
<feature type="repeat" description="TPR" evidence="7">
    <location>
        <begin position="870"/>
        <end position="903"/>
    </location>
</feature>
<evidence type="ECO:0000256" key="3">
    <source>
        <dbReference type="ARBA" id="ARBA00022679"/>
    </source>
</evidence>
<dbReference type="Gene3D" id="1.25.40.10">
    <property type="entry name" value="Tetratricopeptide repeat domain"/>
    <property type="match status" value="4"/>
</dbReference>
<dbReference type="PROSITE" id="PS50011">
    <property type="entry name" value="PROTEIN_KINASE_DOM"/>
    <property type="match status" value="1"/>
</dbReference>
<dbReference type="CDD" id="cd14014">
    <property type="entry name" value="STKc_PknB_like"/>
    <property type="match status" value="1"/>
</dbReference>
<name>A0AAU7C9A4_9BACT</name>
<evidence type="ECO:0000259" key="10">
    <source>
        <dbReference type="PROSITE" id="PS50011"/>
    </source>
</evidence>